<protein>
    <submittedName>
        <fullName evidence="2">Uncharacterized protein</fullName>
    </submittedName>
</protein>
<evidence type="ECO:0000313" key="3">
    <source>
        <dbReference type="Proteomes" id="UP000326532"/>
    </source>
</evidence>
<sequence>MKTNFLLVIATVAAGVLAHPEANVENNLAARSGTCHKPSSCSKFWAGKCEQYCAPYKFSHLSSDGLSIILKAKKDEGGSVSDVAGDNYASLRRMVQEMGEYLSVFGHSNS</sequence>
<evidence type="ECO:0000256" key="1">
    <source>
        <dbReference type="SAM" id="SignalP"/>
    </source>
</evidence>
<reference evidence="2 3" key="1">
    <citation type="submission" date="2019-04" db="EMBL/GenBank/DDBJ databases">
        <title>Fungal friends and foes A comparative genomics study of 23 Aspergillus species from section Flavi.</title>
        <authorList>
            <consortium name="DOE Joint Genome Institute"/>
            <person name="Kjaerbolling I."/>
            <person name="Vesth T.C."/>
            <person name="Frisvad J.C."/>
            <person name="Nybo J.L."/>
            <person name="Theobald S."/>
            <person name="Kildgaard S."/>
            <person name="Petersen T.I."/>
            <person name="Kuo A."/>
            <person name="Sato A."/>
            <person name="Lyhne E.K."/>
            <person name="Kogle M.E."/>
            <person name="Wiebenga A."/>
            <person name="Kun R.S."/>
            <person name="Lubbers R.J."/>
            <person name="Makela M.R."/>
            <person name="Barry K."/>
            <person name="Chovatia M."/>
            <person name="Clum A."/>
            <person name="Daum C."/>
            <person name="Haridas S."/>
            <person name="He G."/>
            <person name="LaButti K."/>
            <person name="Lipzen A."/>
            <person name="Mondo S."/>
            <person name="Pangilinan J."/>
            <person name="Riley R."/>
            <person name="Salamov A."/>
            <person name="Simmons B.A."/>
            <person name="Magnuson J.K."/>
            <person name="Henrissat B."/>
            <person name="Mortensen U.H."/>
            <person name="Larsen T.O."/>
            <person name="De vries R.P."/>
            <person name="Grigoriev I.V."/>
            <person name="Machida M."/>
            <person name="Baker S.E."/>
            <person name="Andersen M.R."/>
        </authorList>
    </citation>
    <scope>NUCLEOTIDE SEQUENCE [LARGE SCALE GENOMIC DNA]</scope>
    <source>
        <strain evidence="2 3">CBS 117618</strain>
    </source>
</reference>
<evidence type="ECO:0000313" key="2">
    <source>
        <dbReference type="EMBL" id="KAB8207890.1"/>
    </source>
</evidence>
<dbReference type="Proteomes" id="UP000326532">
    <property type="component" value="Unassembled WGS sequence"/>
</dbReference>
<keyword evidence="1" id="KW-0732">Signal</keyword>
<organism evidence="2 3">
    <name type="scientific">Aspergillus parasiticus</name>
    <dbReference type="NCBI Taxonomy" id="5067"/>
    <lineage>
        <taxon>Eukaryota</taxon>
        <taxon>Fungi</taxon>
        <taxon>Dikarya</taxon>
        <taxon>Ascomycota</taxon>
        <taxon>Pezizomycotina</taxon>
        <taxon>Eurotiomycetes</taxon>
        <taxon>Eurotiomycetidae</taxon>
        <taxon>Eurotiales</taxon>
        <taxon>Aspergillaceae</taxon>
        <taxon>Aspergillus</taxon>
        <taxon>Aspergillus subgen. Circumdati</taxon>
    </lineage>
</organism>
<feature type="signal peptide" evidence="1">
    <location>
        <begin position="1"/>
        <end position="18"/>
    </location>
</feature>
<gene>
    <name evidence="2" type="ORF">BDV34DRAFT_223088</name>
</gene>
<dbReference type="EMBL" id="ML734954">
    <property type="protein sequence ID" value="KAB8207890.1"/>
    <property type="molecule type" value="Genomic_DNA"/>
</dbReference>
<feature type="chain" id="PRO_5025016311" evidence="1">
    <location>
        <begin position="19"/>
        <end position="110"/>
    </location>
</feature>
<name>A0A5N6DUM9_ASPPA</name>
<keyword evidence="3" id="KW-1185">Reference proteome</keyword>
<proteinExistence type="predicted"/>
<accession>A0A5N6DUM9</accession>
<dbReference type="VEuPathDB" id="FungiDB:BDV34DRAFT_223088"/>
<dbReference type="AlphaFoldDB" id="A0A5N6DUM9"/>